<keyword evidence="5" id="KW-0539">Nucleus</keyword>
<protein>
    <submittedName>
        <fullName evidence="7">Transcription initiation factor</fullName>
    </submittedName>
</protein>
<gene>
    <name evidence="7" type="ORF">MUK42_25164</name>
</gene>
<comment type="similarity">
    <text evidence="2">Belongs to the TAF9 family.</text>
</comment>
<dbReference type="GO" id="GO:0000124">
    <property type="term" value="C:SAGA complex"/>
    <property type="evidence" value="ECO:0007669"/>
    <property type="project" value="TreeGrafter"/>
</dbReference>
<evidence type="ECO:0000256" key="5">
    <source>
        <dbReference type="ARBA" id="ARBA00023242"/>
    </source>
</evidence>
<accession>A0A9E7L7K7</accession>
<name>A0A9E7L7K7_9LILI</name>
<evidence type="ECO:0000313" key="7">
    <source>
        <dbReference type="EMBL" id="URE48878.1"/>
    </source>
</evidence>
<evidence type="ECO:0000256" key="4">
    <source>
        <dbReference type="ARBA" id="ARBA00023163"/>
    </source>
</evidence>
<dbReference type="GO" id="GO:0003713">
    <property type="term" value="F:transcription coactivator activity"/>
    <property type="evidence" value="ECO:0007669"/>
    <property type="project" value="TreeGrafter"/>
</dbReference>
<dbReference type="InterPro" id="IPR051431">
    <property type="entry name" value="TFIID_subunit_9"/>
</dbReference>
<feature type="region of interest" description="Disordered" evidence="6">
    <location>
        <begin position="1"/>
        <end position="20"/>
    </location>
</feature>
<dbReference type="Gene3D" id="1.10.20.10">
    <property type="entry name" value="Histone, subunit A"/>
    <property type="match status" value="1"/>
</dbReference>
<dbReference type="CDD" id="cd07979">
    <property type="entry name" value="HFD_TAF9"/>
    <property type="match status" value="1"/>
</dbReference>
<keyword evidence="8" id="KW-1185">Reference proteome</keyword>
<keyword evidence="3" id="KW-0805">Transcription regulation</keyword>
<evidence type="ECO:0000256" key="2">
    <source>
        <dbReference type="ARBA" id="ARBA00007646"/>
    </source>
</evidence>
<dbReference type="InterPro" id="IPR009072">
    <property type="entry name" value="Histone-fold"/>
</dbReference>
<dbReference type="AlphaFoldDB" id="A0A9E7L7K7"/>
<dbReference type="GO" id="GO:0051123">
    <property type="term" value="P:RNA polymerase II preinitiation complex assembly"/>
    <property type="evidence" value="ECO:0007669"/>
    <property type="project" value="TreeGrafter"/>
</dbReference>
<dbReference type="EMBL" id="CP097511">
    <property type="protein sequence ID" value="URE48878.1"/>
    <property type="molecule type" value="Genomic_DNA"/>
</dbReference>
<dbReference type="InterPro" id="IPR003162">
    <property type="entry name" value="TFIID-31"/>
</dbReference>
<dbReference type="GO" id="GO:0016251">
    <property type="term" value="F:RNA polymerase II general transcription initiation factor activity"/>
    <property type="evidence" value="ECO:0007669"/>
    <property type="project" value="TreeGrafter"/>
</dbReference>
<keyword evidence="4" id="KW-0804">Transcription</keyword>
<proteinExistence type="inferred from homology"/>
<dbReference type="GO" id="GO:0005669">
    <property type="term" value="C:transcription factor TFIID complex"/>
    <property type="evidence" value="ECO:0007669"/>
    <property type="project" value="TreeGrafter"/>
</dbReference>
<evidence type="ECO:0000313" key="8">
    <source>
        <dbReference type="Proteomes" id="UP001055439"/>
    </source>
</evidence>
<dbReference type="OrthoDB" id="341924at2759"/>
<dbReference type="Pfam" id="PF02291">
    <property type="entry name" value="TFIID-31kDa"/>
    <property type="match status" value="1"/>
</dbReference>
<feature type="compositionally biased region" description="Basic and acidic residues" evidence="6">
    <location>
        <begin position="9"/>
        <end position="20"/>
    </location>
</feature>
<sequence>MEGDGGVGGREELEAAAAEPRDARVVKELLRSMGLGDTEYEPRVVHQFLELAYRYVVDVLSDAQIYSDHASKTAIDPDDVRLAIQSKVNFSFSQPPPREVLLELARSRNKTPLPKSLAPPGSIPLPPEQDTLISPNYQLLIPRKHPPQVEETEEDVDGSNANPVATTNLSQEPRISADQQPQQQSPQRVSFPLSSAAKRPRLCYVSELLLPWSPHYEQTVQACCSTSICINSIQELTQASMLACKRRQRDERAGSVWIPSEGKRTERRSEAPESREFIKHLIPVVSVDANGIMLLRRWLGLRGKPKEEILVERREVRATIHGHETDDGLIEAMVLRRYFPVRRPRRQRSSRGFRWRLIGVPRGRGLDLVEGKRRGVGVGGEMVGEVEAGGGAAEDEGGCVEGPGRLLGGVVGAEPDPLPAPRQPDLRNPFPPPPLPHPQVPALLLRRLTATGLHARVLYSFAREVEYLRDACGREATAWTTESAEGGWRRRLQTVILVGLALCPAFDGDRKYNVSITEVVRFDDKEGSTLYTLFLNSAQEKGLHALHALFEFNLCPLIESALMATPTALVRYARREHVVPDKRALGKMAAEESRRQWPEIMERRFAGLFDPSAVDFLRFYSSCRQ</sequence>
<dbReference type="PANTHER" id="PTHR48068:SF4">
    <property type="entry name" value="TATA-BOX BINDING PROTEIN ASSOCIATED FACTOR 9"/>
    <property type="match status" value="1"/>
</dbReference>
<comment type="subcellular location">
    <subcellularLocation>
        <location evidence="1">Nucleus</location>
    </subcellularLocation>
</comment>
<dbReference type="SUPFAM" id="SSF47113">
    <property type="entry name" value="Histone-fold"/>
    <property type="match status" value="1"/>
</dbReference>
<feature type="region of interest" description="Disordered" evidence="6">
    <location>
        <begin position="171"/>
        <end position="190"/>
    </location>
</feature>
<evidence type="ECO:0000256" key="1">
    <source>
        <dbReference type="ARBA" id="ARBA00004123"/>
    </source>
</evidence>
<reference evidence="7" key="1">
    <citation type="submission" date="2022-05" db="EMBL/GenBank/DDBJ databases">
        <title>The Musa troglodytarum L. genome provides insights into the mechanism of non-climacteric behaviour and enrichment of carotenoids.</title>
        <authorList>
            <person name="Wang J."/>
        </authorList>
    </citation>
    <scope>NUCLEOTIDE SEQUENCE</scope>
    <source>
        <tissue evidence="7">Leaf</tissue>
    </source>
</reference>
<dbReference type="GO" id="GO:0046982">
    <property type="term" value="F:protein heterodimerization activity"/>
    <property type="evidence" value="ECO:0007669"/>
    <property type="project" value="InterPro"/>
</dbReference>
<organism evidence="7 8">
    <name type="scientific">Musa troglodytarum</name>
    <name type="common">fe'i banana</name>
    <dbReference type="NCBI Taxonomy" id="320322"/>
    <lineage>
        <taxon>Eukaryota</taxon>
        <taxon>Viridiplantae</taxon>
        <taxon>Streptophyta</taxon>
        <taxon>Embryophyta</taxon>
        <taxon>Tracheophyta</taxon>
        <taxon>Spermatophyta</taxon>
        <taxon>Magnoliopsida</taxon>
        <taxon>Liliopsida</taxon>
        <taxon>Zingiberales</taxon>
        <taxon>Musaceae</taxon>
        <taxon>Musa</taxon>
    </lineage>
</organism>
<dbReference type="FunFam" id="1.10.20.10:FF:000018">
    <property type="entry name" value="Transcription initiation factor TFIID subunit 9"/>
    <property type="match status" value="1"/>
</dbReference>
<dbReference type="Proteomes" id="UP001055439">
    <property type="component" value="Chromosome 9"/>
</dbReference>
<feature type="region of interest" description="Disordered" evidence="6">
    <location>
        <begin position="146"/>
        <end position="166"/>
    </location>
</feature>
<evidence type="ECO:0000256" key="6">
    <source>
        <dbReference type="SAM" id="MobiDB-lite"/>
    </source>
</evidence>
<evidence type="ECO:0000256" key="3">
    <source>
        <dbReference type="ARBA" id="ARBA00023015"/>
    </source>
</evidence>
<dbReference type="PANTHER" id="PTHR48068">
    <property type="entry name" value="TAF9 RNA POLYMERASE II, TATA BOX-BINDING PROTEIN (TBP)-ASSOCIATED FACTOR"/>
    <property type="match status" value="1"/>
</dbReference>